<organism evidence="2 3">
    <name type="scientific">Candidatus Southlakia epibionticum</name>
    <dbReference type="NCBI Taxonomy" id="3043284"/>
    <lineage>
        <taxon>Bacteria</taxon>
        <taxon>Candidatus Saccharimonadota</taxon>
        <taxon>Candidatus Saccharimonadia</taxon>
        <taxon>Candidatus Saccharimonadales</taxon>
        <taxon>Candidatus Saccharimonadaceae</taxon>
        <taxon>Candidatus Southlakia</taxon>
    </lineage>
</organism>
<dbReference type="Proteomes" id="UP001177295">
    <property type="component" value="Chromosome"/>
</dbReference>
<keyword evidence="1" id="KW-1133">Transmembrane helix</keyword>
<evidence type="ECO:0000256" key="1">
    <source>
        <dbReference type="SAM" id="Phobius"/>
    </source>
</evidence>
<protein>
    <submittedName>
        <fullName evidence="2">Uncharacterized protein</fullName>
    </submittedName>
</protein>
<keyword evidence="1" id="KW-0812">Transmembrane</keyword>
<reference evidence="2 3" key="1">
    <citation type="journal article" date="2023" name="Cell">
        <title>Genetic manipulation of Patescibacteria provides mechanistic insights into microbial dark matter and the epibiotic lifestyle.</title>
        <authorList>
            <person name="Wang Y."/>
            <person name="Gallagher L.A."/>
            <person name="Andrade P.A."/>
            <person name="Liu A."/>
            <person name="Humphreys I.R."/>
            <person name="Turkarslan S."/>
            <person name="Cutler K.J."/>
            <person name="Arrieta-Ortiz M.L."/>
            <person name="Li Y."/>
            <person name="Radey M.C."/>
            <person name="McLean J.S."/>
            <person name="Cong Q."/>
            <person name="Baker D."/>
            <person name="Baliga N.S."/>
            <person name="Peterson S.B."/>
            <person name="Mougous J.D."/>
        </authorList>
    </citation>
    <scope>NUCLEOTIDE SEQUENCE [LARGE SCALE GENOMIC DNA]</scope>
    <source>
        <strain evidence="2 3">ML1</strain>
    </source>
</reference>
<dbReference type="RefSeq" id="WP_376753792.1">
    <property type="nucleotide sequence ID" value="NZ_CP124550.1"/>
</dbReference>
<evidence type="ECO:0000313" key="2">
    <source>
        <dbReference type="EMBL" id="WIO46258.1"/>
    </source>
</evidence>
<evidence type="ECO:0000313" key="3">
    <source>
        <dbReference type="Proteomes" id="UP001177295"/>
    </source>
</evidence>
<feature type="transmembrane region" description="Helical" evidence="1">
    <location>
        <begin position="47"/>
        <end position="67"/>
    </location>
</feature>
<accession>A0ABY8WVD0</accession>
<name>A0ABY8WVD0_9BACT</name>
<keyword evidence="1" id="KW-0472">Membrane</keyword>
<dbReference type="EMBL" id="CP124550">
    <property type="protein sequence ID" value="WIO46258.1"/>
    <property type="molecule type" value="Genomic_DNA"/>
</dbReference>
<sequence>MKCKHLFLTTFGLAIAGIFFVHSSSFFDTLLGFMLTGMIPGTTISVPYWIILGSCIILIVGIIDAACSTAPLKPPTHTSGY</sequence>
<proteinExistence type="predicted"/>
<keyword evidence="3" id="KW-1185">Reference proteome</keyword>
<gene>
    <name evidence="2" type="ORF">SEML1_0649</name>
</gene>